<evidence type="ECO:0000256" key="1">
    <source>
        <dbReference type="SAM" id="SignalP"/>
    </source>
</evidence>
<sequence>MKPTKAAVLATAAISSFVLIAGCSRESAPAVPTNEQIDDSIVYMEMTSTGWVYYPSTTGWKWTSESVDVFSSCTGWFAGASGEIMTAGHCVDPESDTKRESLIRAVGKENGWNAADVSKCLDECSVGGEESGSPPDLRVQVNQPDIDGRVISEWRDVQVADMVPAEDGDLALLRANGLNKETPFLGVATEAPKSGEAVTAIGFPGVVDAADGSKTDALSNPSFKTGTVSSSQVGQNGVATLEINADVSSGMSGGPTINDQGEVIGVNSRKALRSSTGGSVEGNAFNFVTDTADLNRFLQKNGVTEK</sequence>
<proteinExistence type="predicted"/>
<dbReference type="InterPro" id="IPR009003">
    <property type="entry name" value="Peptidase_S1_PA"/>
</dbReference>
<reference evidence="2 3" key="1">
    <citation type="submission" date="2022-07" db="EMBL/GenBank/DDBJ databases">
        <title>Degradation activity of malathion, p-nitrophenol and potential low-temperature adaptation strategy of Rhodococcus sp. FXJ9.536.</title>
        <authorList>
            <person name="Huang J."/>
            <person name="Huang Y."/>
        </authorList>
    </citation>
    <scope>NUCLEOTIDE SEQUENCE [LARGE SCALE GENOMIC DNA]</scope>
    <source>
        <strain evidence="2 3">FXJ9.536</strain>
    </source>
</reference>
<dbReference type="GO" id="GO:0006508">
    <property type="term" value="P:proteolysis"/>
    <property type="evidence" value="ECO:0007669"/>
    <property type="project" value="UniProtKB-KW"/>
</dbReference>
<protein>
    <submittedName>
        <fullName evidence="2">Serine protease</fullName>
    </submittedName>
</protein>
<evidence type="ECO:0000313" key="2">
    <source>
        <dbReference type="EMBL" id="MCQ4120941.1"/>
    </source>
</evidence>
<dbReference type="PANTHER" id="PTHR43019">
    <property type="entry name" value="SERINE ENDOPROTEASE DEGS"/>
    <property type="match status" value="1"/>
</dbReference>
<feature type="signal peptide" evidence="1">
    <location>
        <begin position="1"/>
        <end position="21"/>
    </location>
</feature>
<accession>A0ABT1QFB2</accession>
<dbReference type="Gene3D" id="2.40.10.120">
    <property type="match status" value="1"/>
</dbReference>
<organism evidence="2 3">
    <name type="scientific">Rhodococcus tibetensis</name>
    <dbReference type="NCBI Taxonomy" id="2965064"/>
    <lineage>
        <taxon>Bacteria</taxon>
        <taxon>Bacillati</taxon>
        <taxon>Actinomycetota</taxon>
        <taxon>Actinomycetes</taxon>
        <taxon>Mycobacteriales</taxon>
        <taxon>Nocardiaceae</taxon>
        <taxon>Rhodococcus</taxon>
    </lineage>
</organism>
<keyword evidence="2" id="KW-0378">Hydrolase</keyword>
<dbReference type="Pfam" id="PF13365">
    <property type="entry name" value="Trypsin_2"/>
    <property type="match status" value="1"/>
</dbReference>
<comment type="caution">
    <text evidence="2">The sequence shown here is derived from an EMBL/GenBank/DDBJ whole genome shotgun (WGS) entry which is preliminary data.</text>
</comment>
<keyword evidence="2" id="KW-0645">Protease</keyword>
<dbReference type="RefSeq" id="WP_255970985.1">
    <property type="nucleotide sequence ID" value="NZ_JANFQF010000014.1"/>
</dbReference>
<keyword evidence="3" id="KW-1185">Reference proteome</keyword>
<evidence type="ECO:0000313" key="3">
    <source>
        <dbReference type="Proteomes" id="UP001524501"/>
    </source>
</evidence>
<dbReference type="EMBL" id="JANFQF010000014">
    <property type="protein sequence ID" value="MCQ4120941.1"/>
    <property type="molecule type" value="Genomic_DNA"/>
</dbReference>
<dbReference type="PROSITE" id="PS51257">
    <property type="entry name" value="PROKAR_LIPOPROTEIN"/>
    <property type="match status" value="1"/>
</dbReference>
<feature type="chain" id="PRO_5046074330" evidence="1">
    <location>
        <begin position="22"/>
        <end position="306"/>
    </location>
</feature>
<dbReference type="GO" id="GO:0008233">
    <property type="term" value="F:peptidase activity"/>
    <property type="evidence" value="ECO:0007669"/>
    <property type="project" value="UniProtKB-KW"/>
</dbReference>
<dbReference type="PANTHER" id="PTHR43019:SF23">
    <property type="entry name" value="PROTEASE DO-LIKE 5, CHLOROPLASTIC"/>
    <property type="match status" value="1"/>
</dbReference>
<name>A0ABT1QFB2_9NOCA</name>
<dbReference type="SUPFAM" id="SSF50494">
    <property type="entry name" value="Trypsin-like serine proteases"/>
    <property type="match status" value="1"/>
</dbReference>
<gene>
    <name evidence="2" type="ORF">NOF53_17520</name>
</gene>
<dbReference type="Proteomes" id="UP001524501">
    <property type="component" value="Unassembled WGS sequence"/>
</dbReference>
<keyword evidence="1" id="KW-0732">Signal</keyword>